<dbReference type="EMBL" id="NHNT01000008">
    <property type="protein sequence ID" value="OUZ38482.1"/>
    <property type="molecule type" value="Genomic_DNA"/>
</dbReference>
<dbReference type="Gene3D" id="3.40.50.850">
    <property type="entry name" value="Isochorismatase-like"/>
    <property type="match status" value="1"/>
</dbReference>
<dbReference type="PANTHER" id="PTHR43540:SF1">
    <property type="entry name" value="ISOCHORISMATASE HYDROLASE"/>
    <property type="match status" value="1"/>
</dbReference>
<keyword evidence="2" id="KW-0378">Hydrolase</keyword>
<evidence type="ECO:0000256" key="2">
    <source>
        <dbReference type="ARBA" id="ARBA00022801"/>
    </source>
</evidence>
<comment type="caution">
    <text evidence="4">The sequence shown here is derived from an EMBL/GenBank/DDBJ whole genome shotgun (WGS) entry which is preliminary data.</text>
</comment>
<accession>A0ABX3ZG97</accession>
<feature type="domain" description="Isochorismatase-like" evidence="3">
    <location>
        <begin position="19"/>
        <end position="191"/>
    </location>
</feature>
<dbReference type="RefSeq" id="WP_087617719.1">
    <property type="nucleotide sequence ID" value="NZ_JAFBEY010000006.1"/>
</dbReference>
<name>A0ABX3ZG97_9BACL</name>
<reference evidence="4 5" key="1">
    <citation type="journal article" date="2017" name="Int. J. Syst. Evol. Microbiol.">
        <title>Solibacillus kalamii sp. nov., isolated from a high-efficiency particulate arrestance filter system used in the International Space Station.</title>
        <authorList>
            <person name="Checinska Sielaff A."/>
            <person name="Kumar R.M."/>
            <person name="Pal D."/>
            <person name="Mayilraj S."/>
            <person name="Venkateswaran K."/>
        </authorList>
    </citation>
    <scope>NUCLEOTIDE SEQUENCE [LARGE SCALE GENOMIC DNA]</scope>
    <source>
        <strain evidence="4 5">ISSFR-015</strain>
    </source>
</reference>
<organism evidence="4 5">
    <name type="scientific">Solibacillus kalamii</name>
    <dbReference type="NCBI Taxonomy" id="1748298"/>
    <lineage>
        <taxon>Bacteria</taxon>
        <taxon>Bacillati</taxon>
        <taxon>Bacillota</taxon>
        <taxon>Bacilli</taxon>
        <taxon>Bacillales</taxon>
        <taxon>Caryophanaceae</taxon>
        <taxon>Solibacillus</taxon>
    </lineage>
</organism>
<evidence type="ECO:0000256" key="1">
    <source>
        <dbReference type="ARBA" id="ARBA00006336"/>
    </source>
</evidence>
<dbReference type="SUPFAM" id="SSF52499">
    <property type="entry name" value="Isochorismatase-like hydrolases"/>
    <property type="match status" value="1"/>
</dbReference>
<sequence length="209" mass="23573">MQKNYDGFAEVVGFGERPAIIVVDFINGFTDSACKLGSNYDEEIAQTSSLLEKAREHNIPIIFTTVEYGDAFEEAKYFLQKIPALQVLTENSHWVQVDKRLQRRQHELVIKKKFASAFFGTNLNSILTTKKVDTLIIVGCTTSGCIRATVVDALQYGYRAVVPEQCVGDRSLEQHQANLFDIQNKYGDIVSKDTVLHYFNQIKGVQLDV</sequence>
<proteinExistence type="inferred from homology"/>
<evidence type="ECO:0000313" key="4">
    <source>
        <dbReference type="EMBL" id="OUZ38482.1"/>
    </source>
</evidence>
<comment type="similarity">
    <text evidence="1">Belongs to the isochorismatase family.</text>
</comment>
<keyword evidence="5" id="KW-1185">Reference proteome</keyword>
<dbReference type="InterPro" id="IPR036380">
    <property type="entry name" value="Isochorismatase-like_sf"/>
</dbReference>
<dbReference type="InterPro" id="IPR050272">
    <property type="entry name" value="Isochorismatase-like_hydrls"/>
</dbReference>
<dbReference type="Pfam" id="PF00857">
    <property type="entry name" value="Isochorismatase"/>
    <property type="match status" value="1"/>
</dbReference>
<evidence type="ECO:0000259" key="3">
    <source>
        <dbReference type="Pfam" id="PF00857"/>
    </source>
</evidence>
<dbReference type="Proteomes" id="UP000196594">
    <property type="component" value="Unassembled WGS sequence"/>
</dbReference>
<protein>
    <recommendedName>
        <fullName evidence="3">Isochorismatase-like domain-containing protein</fullName>
    </recommendedName>
</protein>
<dbReference type="PANTHER" id="PTHR43540">
    <property type="entry name" value="PEROXYUREIDOACRYLATE/UREIDOACRYLATE AMIDOHYDROLASE-RELATED"/>
    <property type="match status" value="1"/>
</dbReference>
<gene>
    <name evidence="4" type="ORF">CBM15_12060</name>
</gene>
<dbReference type="InterPro" id="IPR000868">
    <property type="entry name" value="Isochorismatase-like_dom"/>
</dbReference>
<evidence type="ECO:0000313" key="5">
    <source>
        <dbReference type="Proteomes" id="UP000196594"/>
    </source>
</evidence>